<sequence>METGTIVRWLKKEGDAIQAGDAICEIQTDKAVVSFDLEDEGILAKIIKEENAKDIKVGTLIGLVVDEGDDWQNVEIPKDATTEEIKPTAESNQSKKEQTGPQKSNNRNMPIGPAVRLILEAYGLDANNIAGTGHNGMVLKGDVLDYINNKNLKPQSKTEKKNLKPTKKATPVTTPSQTGDYVDIPLTNMRRTIAKRLTESKSSIPHSYAIADCNMTSLLRLRQELKAEGIKVSVNDLIIKATAFALGTVPELNAHYLGDDQGVRVFRSIDISVAVSTAEGLITPIVFNASTLNVKQVSETVNSLAHKARDGKLQLHEFQGGTFTISNLGMFGIDFFSAVINPPQVGILALGGSRKVFQEDETTINSMMSQLSYDNRAVSDDIAQSFMQAFQTAIEKPALLMVEPTSKKVLFA</sequence>
<dbReference type="Proteomes" id="UP000549394">
    <property type="component" value="Unassembled WGS sequence"/>
</dbReference>
<dbReference type="EC" id="2.3.1.-" evidence="4"/>
<dbReference type="Pfam" id="PF00364">
    <property type="entry name" value="Biotin_lipoyl"/>
    <property type="match status" value="1"/>
</dbReference>
<dbReference type="InterPro" id="IPR023213">
    <property type="entry name" value="CAT-like_dom_sf"/>
</dbReference>
<dbReference type="GO" id="GO:0005739">
    <property type="term" value="C:mitochondrion"/>
    <property type="evidence" value="ECO:0007669"/>
    <property type="project" value="TreeGrafter"/>
</dbReference>
<dbReference type="InterPro" id="IPR045257">
    <property type="entry name" value="E2/Pdx1"/>
</dbReference>
<evidence type="ECO:0000256" key="4">
    <source>
        <dbReference type="RuleBase" id="RU003423"/>
    </source>
</evidence>
<dbReference type="PROSITE" id="PS00189">
    <property type="entry name" value="LIPOYL"/>
    <property type="match status" value="1"/>
</dbReference>
<comment type="similarity">
    <text evidence="1 4">Belongs to the 2-oxoacid dehydrogenase family.</text>
</comment>
<dbReference type="InterPro" id="IPR011053">
    <property type="entry name" value="Single_hybrid_motif"/>
</dbReference>
<keyword evidence="3" id="KW-0809">Transit peptide</keyword>
<dbReference type="SUPFAM" id="SSF52777">
    <property type="entry name" value="CoA-dependent acyltransferases"/>
    <property type="match status" value="1"/>
</dbReference>
<dbReference type="SUPFAM" id="SSF51230">
    <property type="entry name" value="Single hybrid motif"/>
    <property type="match status" value="1"/>
</dbReference>
<reference evidence="8 9" key="1">
    <citation type="submission" date="2020-08" db="EMBL/GenBank/DDBJ databases">
        <authorList>
            <person name="Hejnol A."/>
        </authorList>
    </citation>
    <scope>NUCLEOTIDE SEQUENCE [LARGE SCALE GENOMIC DNA]</scope>
</reference>
<dbReference type="PANTHER" id="PTHR23151:SF90">
    <property type="entry name" value="DIHYDROLIPOYLLYSINE-RESIDUE ACETYLTRANSFERASE COMPONENT OF PYRUVATE DEHYDROGENASE COMPLEX, MITOCHONDRIAL-RELATED"/>
    <property type="match status" value="1"/>
</dbReference>
<comment type="cofactor">
    <cofactor evidence="4">
        <name>(R)-lipoate</name>
        <dbReference type="ChEBI" id="CHEBI:83088"/>
    </cofactor>
</comment>
<dbReference type="Pfam" id="PF02817">
    <property type="entry name" value="E3_binding"/>
    <property type="match status" value="1"/>
</dbReference>
<accession>A0A7I8VYE1</accession>
<dbReference type="InterPro" id="IPR003016">
    <property type="entry name" value="2-oxoA_DH_lipoyl-BS"/>
</dbReference>
<gene>
    <name evidence="8" type="ORF">DGYR_LOCUS8900</name>
</gene>
<dbReference type="Gene3D" id="2.40.50.100">
    <property type="match status" value="1"/>
</dbReference>
<dbReference type="OrthoDB" id="537444at2759"/>
<organism evidence="8 9">
    <name type="scientific">Dimorphilus gyrociliatus</name>
    <dbReference type="NCBI Taxonomy" id="2664684"/>
    <lineage>
        <taxon>Eukaryota</taxon>
        <taxon>Metazoa</taxon>
        <taxon>Spiralia</taxon>
        <taxon>Lophotrochozoa</taxon>
        <taxon>Annelida</taxon>
        <taxon>Polychaeta</taxon>
        <taxon>Polychaeta incertae sedis</taxon>
        <taxon>Dinophilidae</taxon>
        <taxon>Dimorphilus</taxon>
    </lineage>
</organism>
<feature type="region of interest" description="Disordered" evidence="5">
    <location>
        <begin position="74"/>
        <end position="110"/>
    </location>
</feature>
<feature type="compositionally biased region" description="Polar residues" evidence="5">
    <location>
        <begin position="99"/>
        <end position="108"/>
    </location>
</feature>
<dbReference type="CDD" id="cd06849">
    <property type="entry name" value="lipoyl_domain"/>
    <property type="match status" value="1"/>
</dbReference>
<feature type="compositionally biased region" description="Basic and acidic residues" evidence="5">
    <location>
        <begin position="76"/>
        <end position="98"/>
    </location>
</feature>
<dbReference type="Gene3D" id="3.30.559.10">
    <property type="entry name" value="Chloramphenicol acetyltransferase-like domain"/>
    <property type="match status" value="1"/>
</dbReference>
<feature type="region of interest" description="Disordered" evidence="5">
    <location>
        <begin position="153"/>
        <end position="181"/>
    </location>
</feature>
<keyword evidence="4" id="KW-0808">Transferase</keyword>
<dbReference type="InterPro" id="IPR004167">
    <property type="entry name" value="PSBD"/>
</dbReference>
<evidence type="ECO:0000259" key="6">
    <source>
        <dbReference type="PROSITE" id="PS50968"/>
    </source>
</evidence>
<dbReference type="InterPro" id="IPR036625">
    <property type="entry name" value="E3-bd_dom_sf"/>
</dbReference>
<keyword evidence="4" id="KW-0012">Acyltransferase</keyword>
<evidence type="ECO:0000256" key="3">
    <source>
        <dbReference type="ARBA" id="ARBA00022946"/>
    </source>
</evidence>
<dbReference type="AlphaFoldDB" id="A0A7I8VYE1"/>
<dbReference type="EMBL" id="CAJFCJ010000013">
    <property type="protein sequence ID" value="CAD5120877.1"/>
    <property type="molecule type" value="Genomic_DNA"/>
</dbReference>
<comment type="caution">
    <text evidence="8">The sequence shown here is derived from an EMBL/GenBank/DDBJ whole genome shotgun (WGS) entry which is preliminary data.</text>
</comment>
<dbReference type="GO" id="GO:0016746">
    <property type="term" value="F:acyltransferase activity"/>
    <property type="evidence" value="ECO:0007669"/>
    <property type="project" value="UniProtKB-KW"/>
</dbReference>
<evidence type="ECO:0000256" key="1">
    <source>
        <dbReference type="ARBA" id="ARBA00007317"/>
    </source>
</evidence>
<proteinExistence type="inferred from homology"/>
<dbReference type="PROSITE" id="PS51826">
    <property type="entry name" value="PSBD"/>
    <property type="match status" value="1"/>
</dbReference>
<evidence type="ECO:0000259" key="7">
    <source>
        <dbReference type="PROSITE" id="PS51826"/>
    </source>
</evidence>
<dbReference type="GO" id="GO:0006086">
    <property type="term" value="P:pyruvate decarboxylation to acetyl-CoA"/>
    <property type="evidence" value="ECO:0007669"/>
    <property type="project" value="InterPro"/>
</dbReference>
<dbReference type="FunFam" id="2.40.50.100:FF:000010">
    <property type="entry name" value="Acetyltransferase component of pyruvate dehydrogenase complex"/>
    <property type="match status" value="1"/>
</dbReference>
<keyword evidence="9" id="KW-1185">Reference proteome</keyword>
<dbReference type="PROSITE" id="PS50968">
    <property type="entry name" value="BIOTINYL_LIPOYL"/>
    <property type="match status" value="1"/>
</dbReference>
<dbReference type="InterPro" id="IPR001078">
    <property type="entry name" value="2-oxoacid_DH_actylTfrase"/>
</dbReference>
<keyword evidence="2 4" id="KW-0450">Lipoyl</keyword>
<feature type="domain" description="Lipoyl-binding" evidence="6">
    <location>
        <begin position="1"/>
        <end position="65"/>
    </location>
</feature>
<protein>
    <recommendedName>
        <fullName evidence="4">Dihydrolipoamide acetyltransferase component of pyruvate dehydrogenase complex</fullName>
        <ecNumber evidence="4">2.3.1.-</ecNumber>
    </recommendedName>
</protein>
<dbReference type="InterPro" id="IPR000089">
    <property type="entry name" value="Biotin_lipoyl"/>
</dbReference>
<feature type="domain" description="Peripheral subunit-binding (PSBD)" evidence="7">
    <location>
        <begin position="110"/>
        <end position="147"/>
    </location>
</feature>
<name>A0A7I8VYE1_9ANNE</name>
<dbReference type="Gene3D" id="4.10.320.10">
    <property type="entry name" value="E3-binding domain"/>
    <property type="match status" value="1"/>
</dbReference>
<dbReference type="GO" id="GO:0045254">
    <property type="term" value="C:pyruvate dehydrogenase complex"/>
    <property type="evidence" value="ECO:0007669"/>
    <property type="project" value="InterPro"/>
</dbReference>
<evidence type="ECO:0000256" key="5">
    <source>
        <dbReference type="SAM" id="MobiDB-lite"/>
    </source>
</evidence>
<dbReference type="SUPFAM" id="SSF47005">
    <property type="entry name" value="Peripheral subunit-binding domain of 2-oxo acid dehydrogenase complex"/>
    <property type="match status" value="1"/>
</dbReference>
<evidence type="ECO:0000313" key="8">
    <source>
        <dbReference type="EMBL" id="CAD5120877.1"/>
    </source>
</evidence>
<evidence type="ECO:0000313" key="9">
    <source>
        <dbReference type="Proteomes" id="UP000549394"/>
    </source>
</evidence>
<evidence type="ECO:0000256" key="2">
    <source>
        <dbReference type="ARBA" id="ARBA00022823"/>
    </source>
</evidence>
<dbReference type="Pfam" id="PF00198">
    <property type="entry name" value="2-oxoacid_dh"/>
    <property type="match status" value="1"/>
</dbReference>
<dbReference type="PANTHER" id="PTHR23151">
    <property type="entry name" value="DIHYDROLIPOAMIDE ACETYL/SUCCINYL-TRANSFERASE-RELATED"/>
    <property type="match status" value="1"/>
</dbReference>